<name>A0A0V1MY58_9BILA</name>
<sequence length="106" mass="11845">MQIVSQSSPCIPNNSPTSTGSPNFATRLSNAFIMLHKLSSSKNAAFIDVLAQVNWQTGTRQLKKMDCQPYYLVLYVRKIDIAKESVFPLCRSVSFYGLILDSCHLV</sequence>
<gene>
    <name evidence="2" type="ORF">T10_5580</name>
    <name evidence="3" type="ORF">T10_8758</name>
</gene>
<dbReference type="EMBL" id="JYDO01000026">
    <property type="protein sequence ID" value="KRZ76710.1"/>
    <property type="molecule type" value="Genomic_DNA"/>
</dbReference>
<dbReference type="AlphaFoldDB" id="A0A0V1MY58"/>
<feature type="region of interest" description="Disordered" evidence="1">
    <location>
        <begin position="1"/>
        <end position="21"/>
    </location>
</feature>
<evidence type="ECO:0000313" key="3">
    <source>
        <dbReference type="EMBL" id="KRZ76710.1"/>
    </source>
</evidence>
<organism evidence="3 4">
    <name type="scientific">Trichinella papuae</name>
    <dbReference type="NCBI Taxonomy" id="268474"/>
    <lineage>
        <taxon>Eukaryota</taxon>
        <taxon>Metazoa</taxon>
        <taxon>Ecdysozoa</taxon>
        <taxon>Nematoda</taxon>
        <taxon>Enoplea</taxon>
        <taxon>Dorylaimia</taxon>
        <taxon>Trichinellida</taxon>
        <taxon>Trichinellidae</taxon>
        <taxon>Trichinella</taxon>
    </lineage>
</organism>
<evidence type="ECO:0000313" key="2">
    <source>
        <dbReference type="EMBL" id="KRZ76619.1"/>
    </source>
</evidence>
<protein>
    <submittedName>
        <fullName evidence="3">Uncharacterized protein</fullName>
    </submittedName>
</protein>
<accession>A0A0V1MY58</accession>
<proteinExistence type="predicted"/>
<evidence type="ECO:0000256" key="1">
    <source>
        <dbReference type="SAM" id="MobiDB-lite"/>
    </source>
</evidence>
<keyword evidence="4" id="KW-1185">Reference proteome</keyword>
<dbReference type="EMBL" id="JYDO01000026">
    <property type="protein sequence ID" value="KRZ76619.1"/>
    <property type="molecule type" value="Genomic_DNA"/>
</dbReference>
<comment type="caution">
    <text evidence="3">The sequence shown here is derived from an EMBL/GenBank/DDBJ whole genome shotgun (WGS) entry which is preliminary data.</text>
</comment>
<dbReference type="Proteomes" id="UP000054843">
    <property type="component" value="Unassembled WGS sequence"/>
</dbReference>
<evidence type="ECO:0000313" key="4">
    <source>
        <dbReference type="Proteomes" id="UP000054843"/>
    </source>
</evidence>
<dbReference type="OrthoDB" id="10426734at2759"/>
<reference evidence="3 4" key="1">
    <citation type="submission" date="2015-01" db="EMBL/GenBank/DDBJ databases">
        <title>Evolution of Trichinella species and genotypes.</title>
        <authorList>
            <person name="Korhonen P.K."/>
            <person name="Edoardo P."/>
            <person name="Giuseppe L.R."/>
            <person name="Gasser R.B."/>
        </authorList>
    </citation>
    <scope>NUCLEOTIDE SEQUENCE [LARGE SCALE GENOMIC DNA]</scope>
    <source>
        <strain evidence="3">ISS1980</strain>
    </source>
</reference>